<dbReference type="OrthoDB" id="8304386at2"/>
<name>A0A1R4B4S1_9VIBR</name>
<dbReference type="EMBL" id="FUFT01000005">
    <property type="protein sequence ID" value="SJL83891.1"/>
    <property type="molecule type" value="Genomic_DNA"/>
</dbReference>
<evidence type="ECO:0000313" key="3">
    <source>
        <dbReference type="Proteomes" id="UP000189475"/>
    </source>
</evidence>
<dbReference type="Pfam" id="PF00583">
    <property type="entry name" value="Acetyltransf_1"/>
    <property type="match status" value="1"/>
</dbReference>
<keyword evidence="2" id="KW-0808">Transferase</keyword>
<keyword evidence="3" id="KW-1185">Reference proteome</keyword>
<evidence type="ECO:0000313" key="2">
    <source>
        <dbReference type="EMBL" id="SJL83891.1"/>
    </source>
</evidence>
<protein>
    <submittedName>
        <fullName evidence="2">Acetyltransferase (GNAT) family protein</fullName>
    </submittedName>
</protein>
<feature type="domain" description="N-acetyltransferase" evidence="1">
    <location>
        <begin position="2"/>
        <end position="157"/>
    </location>
</feature>
<dbReference type="PROSITE" id="PS51186">
    <property type="entry name" value="GNAT"/>
    <property type="match status" value="1"/>
</dbReference>
<proteinExistence type="predicted"/>
<dbReference type="InterPro" id="IPR000182">
    <property type="entry name" value="GNAT_dom"/>
</dbReference>
<dbReference type="STRING" id="1918946.VPAL9027_01870"/>
<gene>
    <name evidence="2" type="ORF">VPAL9027_01870</name>
</gene>
<dbReference type="RefSeq" id="WP_077314300.1">
    <property type="nucleotide sequence ID" value="NZ_AP024888.1"/>
</dbReference>
<dbReference type="Gene3D" id="3.40.630.30">
    <property type="match status" value="1"/>
</dbReference>
<dbReference type="SUPFAM" id="SSF55729">
    <property type="entry name" value="Acyl-CoA N-acyltransferases (Nat)"/>
    <property type="match status" value="1"/>
</dbReference>
<dbReference type="InterPro" id="IPR016181">
    <property type="entry name" value="Acyl_CoA_acyltransferase"/>
</dbReference>
<organism evidence="2 3">
    <name type="scientific">Vibrio palustris</name>
    <dbReference type="NCBI Taxonomy" id="1918946"/>
    <lineage>
        <taxon>Bacteria</taxon>
        <taxon>Pseudomonadati</taxon>
        <taxon>Pseudomonadota</taxon>
        <taxon>Gammaproteobacteria</taxon>
        <taxon>Vibrionales</taxon>
        <taxon>Vibrionaceae</taxon>
        <taxon>Vibrio</taxon>
    </lineage>
</organism>
<evidence type="ECO:0000259" key="1">
    <source>
        <dbReference type="PROSITE" id="PS51186"/>
    </source>
</evidence>
<dbReference type="AlphaFoldDB" id="A0A1R4B4S1"/>
<dbReference type="GO" id="GO:0016747">
    <property type="term" value="F:acyltransferase activity, transferring groups other than amino-acyl groups"/>
    <property type="evidence" value="ECO:0007669"/>
    <property type="project" value="InterPro"/>
</dbReference>
<reference evidence="2 3" key="1">
    <citation type="submission" date="2017-02" db="EMBL/GenBank/DDBJ databases">
        <authorList>
            <person name="Peterson S.W."/>
        </authorList>
    </citation>
    <scope>NUCLEOTIDE SEQUENCE [LARGE SCALE GENOMIC DNA]</scope>
    <source>
        <strain evidence="2 3">CECT 9027</strain>
    </source>
</reference>
<dbReference type="Proteomes" id="UP000189475">
    <property type="component" value="Unassembled WGS sequence"/>
</dbReference>
<sequence length="162" mass="18691">MISIEQYTNQRKDEVNLLCVKPEQTAFTIGNVGEFISALLPHEHPYLIIRNGSVVGFFLLDLLYTETYGFSEEKVLGIRSLLIDQRFQRQGIANQAIRLLPSYVVTHYPNFTMLQLTVNCRNKAAYECYRQCGFEALEELYRGGPAGPQYIMQRNVAESMRW</sequence>
<dbReference type="CDD" id="cd04301">
    <property type="entry name" value="NAT_SF"/>
    <property type="match status" value="1"/>
</dbReference>
<accession>A0A1R4B4S1</accession>